<feature type="non-terminal residue" evidence="1">
    <location>
        <position position="1"/>
    </location>
</feature>
<protein>
    <submittedName>
        <fullName evidence="1">Uncharacterized protein</fullName>
    </submittedName>
</protein>
<dbReference type="Proteomes" id="UP000499080">
    <property type="component" value="Unassembled WGS sequence"/>
</dbReference>
<comment type="caution">
    <text evidence="1">The sequence shown here is derived from an EMBL/GenBank/DDBJ whole genome shotgun (WGS) entry which is preliminary data.</text>
</comment>
<dbReference type="AlphaFoldDB" id="A0A4Y2U8I4"/>
<sequence>EFGSVPGEHGVARALNSSCLDHCGDHIKQTPGLRCASLTITSRLWLRSAEIRQCRVGRPAYGVDGQAWRASCVQIKIPLHQCMFTKCTNDRNNPDGVW</sequence>
<reference evidence="1 2" key="1">
    <citation type="journal article" date="2019" name="Sci. Rep.">
        <title>Orb-weaving spider Araneus ventricosus genome elucidates the spidroin gene catalogue.</title>
        <authorList>
            <person name="Kono N."/>
            <person name="Nakamura H."/>
            <person name="Ohtoshi R."/>
            <person name="Moran D.A.P."/>
            <person name="Shinohara A."/>
            <person name="Yoshida Y."/>
            <person name="Fujiwara M."/>
            <person name="Mori M."/>
            <person name="Tomita M."/>
            <person name="Arakawa K."/>
        </authorList>
    </citation>
    <scope>NUCLEOTIDE SEQUENCE [LARGE SCALE GENOMIC DNA]</scope>
</reference>
<gene>
    <name evidence="1" type="ORF">AVEN_141525_1</name>
</gene>
<proteinExistence type="predicted"/>
<keyword evidence="2" id="KW-1185">Reference proteome</keyword>
<evidence type="ECO:0000313" key="1">
    <source>
        <dbReference type="EMBL" id="GBO08364.1"/>
    </source>
</evidence>
<evidence type="ECO:0000313" key="2">
    <source>
        <dbReference type="Proteomes" id="UP000499080"/>
    </source>
</evidence>
<accession>A0A4Y2U8I4</accession>
<organism evidence="1 2">
    <name type="scientific">Araneus ventricosus</name>
    <name type="common">Orbweaver spider</name>
    <name type="synonym">Epeira ventricosa</name>
    <dbReference type="NCBI Taxonomy" id="182803"/>
    <lineage>
        <taxon>Eukaryota</taxon>
        <taxon>Metazoa</taxon>
        <taxon>Ecdysozoa</taxon>
        <taxon>Arthropoda</taxon>
        <taxon>Chelicerata</taxon>
        <taxon>Arachnida</taxon>
        <taxon>Araneae</taxon>
        <taxon>Araneomorphae</taxon>
        <taxon>Entelegynae</taxon>
        <taxon>Araneoidea</taxon>
        <taxon>Araneidae</taxon>
        <taxon>Araneus</taxon>
    </lineage>
</organism>
<name>A0A4Y2U8I4_ARAVE</name>
<dbReference type="EMBL" id="BGPR01034128">
    <property type="protein sequence ID" value="GBO08364.1"/>
    <property type="molecule type" value="Genomic_DNA"/>
</dbReference>